<evidence type="ECO:0000313" key="2">
    <source>
        <dbReference type="EMBL" id="MFL9877320.1"/>
    </source>
</evidence>
<accession>A0ABW8Z4A8</accession>
<gene>
    <name evidence="2" type="ORF">PQR63_02925</name>
</gene>
<reference evidence="2 3" key="1">
    <citation type="journal article" date="2024" name="Chem. Sci.">
        <title>Discovery of megapolipeptins by genome mining of a Burkholderiales bacteria collection.</title>
        <authorList>
            <person name="Paulo B.S."/>
            <person name="Recchia M.J.J."/>
            <person name="Lee S."/>
            <person name="Fergusson C.H."/>
            <person name="Romanowski S.B."/>
            <person name="Hernandez A."/>
            <person name="Krull N."/>
            <person name="Liu D.Y."/>
            <person name="Cavanagh H."/>
            <person name="Bos A."/>
            <person name="Gray C.A."/>
            <person name="Murphy B.T."/>
            <person name="Linington R.G."/>
            <person name="Eustaquio A.S."/>
        </authorList>
    </citation>
    <scope>NUCLEOTIDE SEQUENCE [LARGE SCALE GENOMIC DNA]</scope>
    <source>
        <strain evidence="2 3">RL21-008-BIB-B</strain>
    </source>
</reference>
<proteinExistence type="predicted"/>
<feature type="compositionally biased region" description="Acidic residues" evidence="1">
    <location>
        <begin position="1"/>
        <end position="24"/>
    </location>
</feature>
<organism evidence="2 3">
    <name type="scientific">Herbaspirillum rhizosphaerae</name>
    <dbReference type="NCBI Taxonomy" id="346179"/>
    <lineage>
        <taxon>Bacteria</taxon>
        <taxon>Pseudomonadati</taxon>
        <taxon>Pseudomonadota</taxon>
        <taxon>Betaproteobacteria</taxon>
        <taxon>Burkholderiales</taxon>
        <taxon>Oxalobacteraceae</taxon>
        <taxon>Herbaspirillum</taxon>
    </lineage>
</organism>
<keyword evidence="3" id="KW-1185">Reference proteome</keyword>
<evidence type="ECO:0000313" key="3">
    <source>
        <dbReference type="Proteomes" id="UP001629214"/>
    </source>
</evidence>
<feature type="region of interest" description="Disordered" evidence="1">
    <location>
        <begin position="1"/>
        <end position="26"/>
    </location>
</feature>
<dbReference type="EMBL" id="JAQQFR010000002">
    <property type="protein sequence ID" value="MFL9877320.1"/>
    <property type="molecule type" value="Genomic_DNA"/>
</dbReference>
<evidence type="ECO:0000256" key="1">
    <source>
        <dbReference type="SAM" id="MobiDB-lite"/>
    </source>
</evidence>
<dbReference type="RefSeq" id="WP_408166147.1">
    <property type="nucleotide sequence ID" value="NZ_JAQQFR010000002.1"/>
</dbReference>
<protein>
    <submittedName>
        <fullName evidence="2">Uncharacterized protein</fullName>
    </submittedName>
</protein>
<name>A0ABW8Z4A8_9BURK</name>
<dbReference type="Proteomes" id="UP001629214">
    <property type="component" value="Unassembled WGS sequence"/>
</dbReference>
<sequence length="54" mass="5713">MEDGDDGDDEAELAEEDDEGEDMEDIKFGGFPELPGDVGVLHAGIHLTAIPGNQ</sequence>
<comment type="caution">
    <text evidence="2">The sequence shown here is derived from an EMBL/GenBank/DDBJ whole genome shotgun (WGS) entry which is preliminary data.</text>
</comment>